<reference evidence="1" key="1">
    <citation type="submission" date="2021-02" db="EMBL/GenBank/DDBJ databases">
        <authorList>
            <person name="Nowell W R."/>
        </authorList>
    </citation>
    <scope>NUCLEOTIDE SEQUENCE</scope>
</reference>
<dbReference type="PANTHER" id="PTHR34859">
    <property type="entry name" value="UNNAMED PRODUCT"/>
    <property type="match status" value="1"/>
</dbReference>
<dbReference type="EMBL" id="CAJNOQ010039206">
    <property type="protein sequence ID" value="CAF1615654.1"/>
    <property type="molecule type" value="Genomic_DNA"/>
</dbReference>
<protein>
    <submittedName>
        <fullName evidence="1">Uncharacterized protein</fullName>
    </submittedName>
</protein>
<gene>
    <name evidence="1" type="ORF">GPM918_LOCUS43392</name>
    <name evidence="2" type="ORF">SRO942_LOCUS44875</name>
</gene>
<keyword evidence="3" id="KW-1185">Reference proteome</keyword>
<evidence type="ECO:0000313" key="1">
    <source>
        <dbReference type="EMBL" id="CAF1615654.1"/>
    </source>
</evidence>
<evidence type="ECO:0000313" key="2">
    <source>
        <dbReference type="EMBL" id="CAF4501763.1"/>
    </source>
</evidence>
<dbReference type="AlphaFoldDB" id="A0A816C053"/>
<name>A0A816C053_9BILA</name>
<dbReference type="OrthoDB" id="9984440at2759"/>
<feature type="non-terminal residue" evidence="1">
    <location>
        <position position="1"/>
    </location>
</feature>
<accession>A0A816C053</accession>
<sequence>TYGRGAGRPFNACPSTESEQSGLLCYKPCEDGYNGVGPVCWEKCDNNMTPSGLFCISIVSSTGKCPWYDECGLFTRGCSICPENYTNLGCFCQRSFLRKTYGRGAGVPMICSSDYEQSGLLCYPYCLPNYSGEGPVCWALCPTTTQPILCLGVGCAKTKEDCTTTVLHMVQSVIGASLELLHLVVGLPFIDSMTEDLLLSAAKGDWLNVAKDISEIALALAEKLFPYLKRKFIDWDYSTIESATKNASLLLTVAAFNDTHSLDPFIKFFKLDSIINAFNFGLCDLV</sequence>
<dbReference type="Proteomes" id="UP000663829">
    <property type="component" value="Unassembled WGS sequence"/>
</dbReference>
<proteinExistence type="predicted"/>
<comment type="caution">
    <text evidence="1">The sequence shown here is derived from an EMBL/GenBank/DDBJ whole genome shotgun (WGS) entry which is preliminary data.</text>
</comment>
<organism evidence="1 3">
    <name type="scientific">Didymodactylos carnosus</name>
    <dbReference type="NCBI Taxonomy" id="1234261"/>
    <lineage>
        <taxon>Eukaryota</taxon>
        <taxon>Metazoa</taxon>
        <taxon>Spiralia</taxon>
        <taxon>Gnathifera</taxon>
        <taxon>Rotifera</taxon>
        <taxon>Eurotatoria</taxon>
        <taxon>Bdelloidea</taxon>
        <taxon>Philodinida</taxon>
        <taxon>Philodinidae</taxon>
        <taxon>Didymodactylos</taxon>
    </lineage>
</organism>
<dbReference type="PANTHER" id="PTHR34859:SF2">
    <property type="entry name" value="LYSM DOMAIN-CONTAINING PROTEIN"/>
    <property type="match status" value="1"/>
</dbReference>
<dbReference type="Proteomes" id="UP000681722">
    <property type="component" value="Unassembled WGS sequence"/>
</dbReference>
<dbReference type="EMBL" id="CAJOBC010106145">
    <property type="protein sequence ID" value="CAF4501763.1"/>
    <property type="molecule type" value="Genomic_DNA"/>
</dbReference>
<evidence type="ECO:0000313" key="3">
    <source>
        <dbReference type="Proteomes" id="UP000663829"/>
    </source>
</evidence>